<dbReference type="AlphaFoldDB" id="A0A2U2MW60"/>
<keyword evidence="3" id="KW-1185">Reference proteome</keyword>
<feature type="transmembrane region" description="Helical" evidence="1">
    <location>
        <begin position="12"/>
        <end position="34"/>
    </location>
</feature>
<dbReference type="OrthoDB" id="8456577at2"/>
<keyword evidence="1" id="KW-0472">Membrane</keyword>
<accession>A0A2U2MW60</accession>
<dbReference type="EMBL" id="QFFI01000050">
    <property type="protein sequence ID" value="PWG61090.1"/>
    <property type="molecule type" value="Genomic_DNA"/>
</dbReference>
<evidence type="ECO:0000256" key="1">
    <source>
        <dbReference type="SAM" id="Phobius"/>
    </source>
</evidence>
<feature type="transmembrane region" description="Helical" evidence="1">
    <location>
        <begin position="118"/>
        <end position="137"/>
    </location>
</feature>
<evidence type="ECO:0008006" key="4">
    <source>
        <dbReference type="Google" id="ProtNLM"/>
    </source>
</evidence>
<feature type="transmembrane region" description="Helical" evidence="1">
    <location>
        <begin position="54"/>
        <end position="77"/>
    </location>
</feature>
<evidence type="ECO:0000313" key="3">
    <source>
        <dbReference type="Proteomes" id="UP000245474"/>
    </source>
</evidence>
<comment type="caution">
    <text evidence="2">The sequence shown here is derived from an EMBL/GenBank/DDBJ whole genome shotgun (WGS) entry which is preliminary data.</text>
</comment>
<keyword evidence="1" id="KW-1133">Transmembrane helix</keyword>
<proteinExistence type="predicted"/>
<dbReference type="RefSeq" id="WP_109680249.1">
    <property type="nucleotide sequence ID" value="NZ_CP086615.1"/>
</dbReference>
<gene>
    <name evidence="2" type="ORF">DEM34_18195</name>
</gene>
<reference evidence="2 3" key="1">
    <citation type="submission" date="2018-05" db="EMBL/GenBank/DDBJ databases">
        <title>Spiribacter halobius sp. nov., a moderately halophilic bacterium isolated from marine solar saltern.</title>
        <authorList>
            <person name="Zheng W.-S."/>
            <person name="Lu D.-C."/>
            <person name="Du Z.-J."/>
        </authorList>
    </citation>
    <scope>NUCLEOTIDE SEQUENCE [LARGE SCALE GENOMIC DNA]</scope>
    <source>
        <strain evidence="2 3">E85</strain>
    </source>
</reference>
<evidence type="ECO:0000313" key="2">
    <source>
        <dbReference type="EMBL" id="PWG61090.1"/>
    </source>
</evidence>
<name>A0A2U2MW60_9GAMM</name>
<feature type="transmembrane region" description="Helical" evidence="1">
    <location>
        <begin position="84"/>
        <end position="106"/>
    </location>
</feature>
<sequence length="149" mass="15860">MNARPQVIVRGLGLGIANGALLSLIMVPAFVAGLPPMPKPPSLAFAEALFGEGLPMPVGLLFHLAYVTFWSAVWVVWDYPRLRLSTAAALAALLWVVALVVFFPINGWGMLGLGVSPALIPGALVPHALFAVFLWALGRLLIRRQRGAG</sequence>
<organism evidence="2 3">
    <name type="scientific">Sediminicurvatus halobius</name>
    <dbReference type="NCBI Taxonomy" id="2182432"/>
    <lineage>
        <taxon>Bacteria</taxon>
        <taxon>Pseudomonadati</taxon>
        <taxon>Pseudomonadota</taxon>
        <taxon>Gammaproteobacteria</taxon>
        <taxon>Chromatiales</taxon>
        <taxon>Ectothiorhodospiraceae</taxon>
        <taxon>Sediminicurvatus</taxon>
    </lineage>
</organism>
<dbReference type="Proteomes" id="UP000245474">
    <property type="component" value="Unassembled WGS sequence"/>
</dbReference>
<protein>
    <recommendedName>
        <fullName evidence="4">DUF1440 domain-containing protein</fullName>
    </recommendedName>
</protein>
<keyword evidence="1" id="KW-0812">Transmembrane</keyword>